<gene>
    <name evidence="1" type="ORF">R1523_35050</name>
</gene>
<protein>
    <submittedName>
        <fullName evidence="1">AlpA family phage regulatory protein</fullName>
    </submittedName>
</protein>
<sequence length="86" mass="9475">MNAQTSKLGQSKPVVNALSTRHGFLRLDSILAPLGPLPISRSSWWNKVRSGEYPQPIKLGPRTTAWRVADIVALIERLEGKGDLRG</sequence>
<evidence type="ECO:0000313" key="2">
    <source>
        <dbReference type="Proteomes" id="UP001187203"/>
    </source>
</evidence>
<accession>A0ABU3YYB1</accession>
<dbReference type="RefSeq" id="WP_130747359.1">
    <property type="nucleotide sequence ID" value="NZ_JAWJWH010000041.1"/>
</dbReference>
<proteinExistence type="predicted"/>
<dbReference type="Pfam" id="PF05930">
    <property type="entry name" value="Phage_AlpA"/>
    <property type="match status" value="1"/>
</dbReference>
<keyword evidence="2" id="KW-1185">Reference proteome</keyword>
<name>A0ABU3YYB1_9HYPH</name>
<organism evidence="1 2">
    <name type="scientific">Rhizobium brockwellii</name>
    <dbReference type="NCBI Taxonomy" id="3019932"/>
    <lineage>
        <taxon>Bacteria</taxon>
        <taxon>Pseudomonadati</taxon>
        <taxon>Pseudomonadota</taxon>
        <taxon>Alphaproteobacteria</taxon>
        <taxon>Hyphomicrobiales</taxon>
        <taxon>Rhizobiaceae</taxon>
        <taxon>Rhizobium/Agrobacterium group</taxon>
        <taxon>Rhizobium</taxon>
    </lineage>
</organism>
<comment type="caution">
    <text evidence="1">The sequence shown here is derived from an EMBL/GenBank/DDBJ whole genome shotgun (WGS) entry which is preliminary data.</text>
</comment>
<reference evidence="2" key="1">
    <citation type="journal article" date="2023" name="Int. J. Mol. Sci.">
        <title>Genomic and Metabolic Characterization of Plant Growth-Promoting Rhizobacteria Isolated from Nodules of Clovers Grown in Non-Farmed Soil.</title>
        <authorList>
            <person name="Wojcik M."/>
            <person name="Koper P."/>
            <person name="Zebracki K."/>
            <person name="Marczak M."/>
            <person name="Mazur A."/>
        </authorList>
    </citation>
    <scope>NUCLEOTIDE SEQUENCE [LARGE SCALE GENOMIC DNA]</scope>
    <source>
        <strain evidence="2">KB12</strain>
    </source>
</reference>
<evidence type="ECO:0000313" key="1">
    <source>
        <dbReference type="EMBL" id="MDV4190672.1"/>
    </source>
</evidence>
<dbReference type="InterPro" id="IPR010260">
    <property type="entry name" value="AlpA"/>
</dbReference>
<dbReference type="EMBL" id="JAWJWI010000040">
    <property type="protein sequence ID" value="MDV4190672.1"/>
    <property type="molecule type" value="Genomic_DNA"/>
</dbReference>
<dbReference type="Proteomes" id="UP001187203">
    <property type="component" value="Unassembled WGS sequence"/>
</dbReference>